<gene>
    <name evidence="3" type="ORF">GDO78_015422</name>
</gene>
<organism evidence="3 4">
    <name type="scientific">Eleutherodactylus coqui</name>
    <name type="common">Puerto Rican coqui</name>
    <dbReference type="NCBI Taxonomy" id="57060"/>
    <lineage>
        <taxon>Eukaryota</taxon>
        <taxon>Metazoa</taxon>
        <taxon>Chordata</taxon>
        <taxon>Craniata</taxon>
        <taxon>Vertebrata</taxon>
        <taxon>Euteleostomi</taxon>
        <taxon>Amphibia</taxon>
        <taxon>Batrachia</taxon>
        <taxon>Anura</taxon>
        <taxon>Neobatrachia</taxon>
        <taxon>Hyloidea</taxon>
        <taxon>Eleutherodactylidae</taxon>
        <taxon>Eleutherodactylinae</taxon>
        <taxon>Eleutherodactylus</taxon>
        <taxon>Eleutherodactylus</taxon>
    </lineage>
</organism>
<accession>A0A8J6BEY1</accession>
<evidence type="ECO:0000313" key="4">
    <source>
        <dbReference type="Proteomes" id="UP000770717"/>
    </source>
</evidence>
<comment type="caution">
    <text evidence="3">The sequence shown here is derived from an EMBL/GenBank/DDBJ whole genome shotgun (WGS) entry which is preliminary data.</text>
</comment>
<evidence type="ECO:0000256" key="2">
    <source>
        <dbReference type="SAM" id="Phobius"/>
    </source>
</evidence>
<evidence type="ECO:0000256" key="1">
    <source>
        <dbReference type="SAM" id="MobiDB-lite"/>
    </source>
</evidence>
<feature type="region of interest" description="Disordered" evidence="1">
    <location>
        <begin position="1"/>
        <end position="33"/>
    </location>
</feature>
<feature type="compositionally biased region" description="Basic residues" evidence="1">
    <location>
        <begin position="1"/>
        <end position="10"/>
    </location>
</feature>
<dbReference type="OrthoDB" id="9643872at2759"/>
<keyword evidence="2" id="KW-0472">Membrane</keyword>
<feature type="compositionally biased region" description="Polar residues" evidence="1">
    <location>
        <begin position="24"/>
        <end position="33"/>
    </location>
</feature>
<keyword evidence="4" id="KW-1185">Reference proteome</keyword>
<name>A0A8J6BEY1_ELECQ</name>
<proteinExistence type="predicted"/>
<dbReference type="EMBL" id="WNTK01015377">
    <property type="protein sequence ID" value="KAG9461910.1"/>
    <property type="molecule type" value="Genomic_DNA"/>
</dbReference>
<dbReference type="AlphaFoldDB" id="A0A8J6BEY1"/>
<sequence length="115" mass="12838">MTTVRQRKRVSTSEQTHNIDKTSKPNVKGSSGPSAWSLCCYIVGASLALCLGLLTSYYVATLHENDLWFSSIKVRDKPPVQITALCQPLPTMLTMVFMALSGRIDNHRLLRFPVQ</sequence>
<dbReference type="Proteomes" id="UP000770717">
    <property type="component" value="Unassembled WGS sequence"/>
</dbReference>
<feature type="transmembrane region" description="Helical" evidence="2">
    <location>
        <begin position="80"/>
        <end position="101"/>
    </location>
</feature>
<protein>
    <submittedName>
        <fullName evidence="3">Uncharacterized protein</fullName>
    </submittedName>
</protein>
<keyword evidence="2" id="KW-1133">Transmembrane helix</keyword>
<evidence type="ECO:0000313" key="3">
    <source>
        <dbReference type="EMBL" id="KAG9461910.1"/>
    </source>
</evidence>
<reference evidence="3" key="1">
    <citation type="thesis" date="2020" institute="ProQuest LLC" country="789 East Eisenhower Parkway, Ann Arbor, MI, USA">
        <title>Comparative Genomics and Chromosome Evolution.</title>
        <authorList>
            <person name="Mudd A.B."/>
        </authorList>
    </citation>
    <scope>NUCLEOTIDE SEQUENCE</scope>
    <source>
        <strain evidence="3">HN-11 Male</strain>
        <tissue evidence="3">Kidney and liver</tissue>
    </source>
</reference>
<feature type="transmembrane region" description="Helical" evidence="2">
    <location>
        <begin position="38"/>
        <end position="60"/>
    </location>
</feature>
<keyword evidence="2" id="KW-0812">Transmembrane</keyword>